<evidence type="ECO:0000256" key="5">
    <source>
        <dbReference type="ARBA" id="ARBA00022989"/>
    </source>
</evidence>
<name>A0A1H2A170_9ACTN</name>
<feature type="transmembrane region" description="Helical" evidence="8">
    <location>
        <begin position="65"/>
        <end position="87"/>
    </location>
</feature>
<dbReference type="GO" id="GO:0034040">
    <property type="term" value="F:ATPase-coupled lipid transmembrane transporter activity"/>
    <property type="evidence" value="ECO:0007669"/>
    <property type="project" value="TreeGrafter"/>
</dbReference>
<dbReference type="InterPro" id="IPR003593">
    <property type="entry name" value="AAA+_ATPase"/>
</dbReference>
<evidence type="ECO:0000256" key="6">
    <source>
        <dbReference type="ARBA" id="ARBA00023136"/>
    </source>
</evidence>
<keyword evidence="6 8" id="KW-0472">Membrane</keyword>
<evidence type="ECO:0000256" key="4">
    <source>
        <dbReference type="ARBA" id="ARBA00022840"/>
    </source>
</evidence>
<dbReference type="InterPro" id="IPR027417">
    <property type="entry name" value="P-loop_NTPase"/>
</dbReference>
<evidence type="ECO:0000256" key="2">
    <source>
        <dbReference type="ARBA" id="ARBA00022692"/>
    </source>
</evidence>
<dbReference type="Gene3D" id="3.40.50.300">
    <property type="entry name" value="P-loop containing nucleotide triphosphate hydrolases"/>
    <property type="match status" value="1"/>
</dbReference>
<dbReference type="InterPro" id="IPR017871">
    <property type="entry name" value="ABC_transporter-like_CS"/>
</dbReference>
<reference evidence="11 12" key="1">
    <citation type="submission" date="2016-10" db="EMBL/GenBank/DDBJ databases">
        <authorList>
            <person name="de Groot N.N."/>
        </authorList>
    </citation>
    <scope>NUCLEOTIDE SEQUENCE [LARGE SCALE GENOMIC DNA]</scope>
    <source>
        <strain evidence="11 12">DSM 21800</strain>
    </source>
</reference>
<dbReference type="PANTHER" id="PTHR24221:SF646">
    <property type="entry name" value="HAEMOLYSIN SECRETION ATP-BINDING PROTEIN"/>
    <property type="match status" value="1"/>
</dbReference>
<dbReference type="SMART" id="SM00382">
    <property type="entry name" value="AAA"/>
    <property type="match status" value="1"/>
</dbReference>
<accession>A0A1H2A170</accession>
<dbReference type="Gene3D" id="1.20.1560.10">
    <property type="entry name" value="ABC transporter type 1, transmembrane domain"/>
    <property type="match status" value="1"/>
</dbReference>
<feature type="domain" description="ABC transmembrane type-1" evidence="10">
    <location>
        <begin position="28"/>
        <end position="312"/>
    </location>
</feature>
<dbReference type="OrthoDB" id="3801191at2"/>
<dbReference type="PROSITE" id="PS50893">
    <property type="entry name" value="ABC_TRANSPORTER_2"/>
    <property type="match status" value="1"/>
</dbReference>
<feature type="domain" description="ABC transporter" evidence="9">
    <location>
        <begin position="377"/>
        <end position="628"/>
    </location>
</feature>
<evidence type="ECO:0000256" key="8">
    <source>
        <dbReference type="SAM" id="Phobius"/>
    </source>
</evidence>
<feature type="region of interest" description="Disordered" evidence="7">
    <location>
        <begin position="357"/>
        <end position="392"/>
    </location>
</feature>
<dbReference type="Proteomes" id="UP000199103">
    <property type="component" value="Chromosome I"/>
</dbReference>
<dbReference type="PROSITE" id="PS50929">
    <property type="entry name" value="ABC_TM1F"/>
    <property type="match status" value="1"/>
</dbReference>
<keyword evidence="12" id="KW-1185">Reference proteome</keyword>
<comment type="subcellular location">
    <subcellularLocation>
        <location evidence="1">Cell membrane</location>
        <topology evidence="1">Multi-pass membrane protein</topology>
    </subcellularLocation>
</comment>
<evidence type="ECO:0000256" key="3">
    <source>
        <dbReference type="ARBA" id="ARBA00022741"/>
    </source>
</evidence>
<dbReference type="AlphaFoldDB" id="A0A1H2A170"/>
<keyword evidence="3" id="KW-0547">Nucleotide-binding</keyword>
<evidence type="ECO:0000259" key="10">
    <source>
        <dbReference type="PROSITE" id="PS50929"/>
    </source>
</evidence>
<keyword evidence="4 11" id="KW-0067">ATP-binding</keyword>
<dbReference type="InterPro" id="IPR011527">
    <property type="entry name" value="ABC1_TM_dom"/>
</dbReference>
<dbReference type="RefSeq" id="WP_091529991.1">
    <property type="nucleotide sequence ID" value="NZ_LT629772.1"/>
</dbReference>
<evidence type="ECO:0000256" key="1">
    <source>
        <dbReference type="ARBA" id="ARBA00004651"/>
    </source>
</evidence>
<dbReference type="SUPFAM" id="SSF90123">
    <property type="entry name" value="ABC transporter transmembrane region"/>
    <property type="match status" value="1"/>
</dbReference>
<keyword evidence="2 8" id="KW-0812">Transmembrane</keyword>
<evidence type="ECO:0000313" key="11">
    <source>
        <dbReference type="EMBL" id="SDT39748.1"/>
    </source>
</evidence>
<sequence length="634" mass="67915">MIEQLRRAFSTIRLWITTAFKASPGLAVLMCISVVLSSVLSPLQVYAIKLVVDALSGHTPIDPSAVLPGVVLLGVCLLVTAVSGSFAGPTGDTLDEKVYWYVHDDLLKLTAGIPSIGHHEDRRLADRLALIEQDRHQLAGVYRMLSVVGGVTGTITVVAMLWSVSPTLILLLLLATAVAGIQARGWQQQRKLIRTHEHLRRLGTKITDSLTEAPTGVEVRCFGLGHTLVKVAADIISLRHNRYARITTRFARRVSVGWVVYGIGYAVAVFWLLGQVRAGAASIGDLTLLLLVGPQINTTAQGMTNNIRMVVGALDSFGRYQWLHDYADANTWQQSTARPPAVLTDGIRFDRVSFGYPSAQPDGVPGGLDRPADASSERAAPTSPARTGELQPSTALALDDVDLFLPAGTTVAFVGENGAGKSTLVKLLARLYDPTAGSVRIDGVPLADIDPAAWRDRISAGFQDFARLEFLAADSVGVGDLEVRDDRGLIGSAVAAGQADPVIGSLTDGLDTQLGRRFTGGVGLSGGQWQRLALARAFMRRRPLLMLLDEPTAALDPEAEQAIYQQYGETARRLAAETGAVTVLVSHRFSTVRMADLIVVVADGGIAEIGSHAELMLAGGRYAELFELQAHAYR</sequence>
<dbReference type="GO" id="GO:0005886">
    <property type="term" value="C:plasma membrane"/>
    <property type="evidence" value="ECO:0007669"/>
    <property type="project" value="UniProtKB-SubCell"/>
</dbReference>
<keyword evidence="5 8" id="KW-1133">Transmembrane helix</keyword>
<protein>
    <submittedName>
        <fullName evidence="11">ATP-binding cassette, subfamily B</fullName>
    </submittedName>
</protein>
<dbReference type="EMBL" id="LT629772">
    <property type="protein sequence ID" value="SDT39748.1"/>
    <property type="molecule type" value="Genomic_DNA"/>
</dbReference>
<gene>
    <name evidence="11" type="ORF">SAMN04489812_5596</name>
</gene>
<organism evidence="11 12">
    <name type="scientific">Microlunatus soli</name>
    <dbReference type="NCBI Taxonomy" id="630515"/>
    <lineage>
        <taxon>Bacteria</taxon>
        <taxon>Bacillati</taxon>
        <taxon>Actinomycetota</taxon>
        <taxon>Actinomycetes</taxon>
        <taxon>Propionibacteriales</taxon>
        <taxon>Propionibacteriaceae</taxon>
        <taxon>Microlunatus</taxon>
    </lineage>
</organism>
<evidence type="ECO:0000313" key="12">
    <source>
        <dbReference type="Proteomes" id="UP000199103"/>
    </source>
</evidence>
<dbReference type="STRING" id="630515.SAMN04489812_5596"/>
<dbReference type="GO" id="GO:0005524">
    <property type="term" value="F:ATP binding"/>
    <property type="evidence" value="ECO:0007669"/>
    <property type="project" value="UniProtKB-KW"/>
</dbReference>
<feature type="transmembrane region" description="Helical" evidence="8">
    <location>
        <begin position="168"/>
        <end position="186"/>
    </location>
</feature>
<dbReference type="PROSITE" id="PS00211">
    <property type="entry name" value="ABC_TRANSPORTER_1"/>
    <property type="match status" value="1"/>
</dbReference>
<dbReference type="PANTHER" id="PTHR24221">
    <property type="entry name" value="ATP-BINDING CASSETTE SUB-FAMILY B"/>
    <property type="match status" value="1"/>
</dbReference>
<evidence type="ECO:0000256" key="7">
    <source>
        <dbReference type="SAM" id="MobiDB-lite"/>
    </source>
</evidence>
<dbReference type="GO" id="GO:0140359">
    <property type="term" value="F:ABC-type transporter activity"/>
    <property type="evidence" value="ECO:0007669"/>
    <property type="project" value="InterPro"/>
</dbReference>
<dbReference type="InterPro" id="IPR039421">
    <property type="entry name" value="Type_1_exporter"/>
</dbReference>
<evidence type="ECO:0000259" key="9">
    <source>
        <dbReference type="PROSITE" id="PS50893"/>
    </source>
</evidence>
<dbReference type="InterPro" id="IPR036640">
    <property type="entry name" value="ABC1_TM_sf"/>
</dbReference>
<feature type="transmembrane region" description="Helical" evidence="8">
    <location>
        <begin position="141"/>
        <end position="162"/>
    </location>
</feature>
<proteinExistence type="predicted"/>
<feature type="transmembrane region" description="Helical" evidence="8">
    <location>
        <begin position="254"/>
        <end position="273"/>
    </location>
</feature>
<dbReference type="SUPFAM" id="SSF52540">
    <property type="entry name" value="P-loop containing nucleoside triphosphate hydrolases"/>
    <property type="match status" value="1"/>
</dbReference>
<dbReference type="Pfam" id="PF00005">
    <property type="entry name" value="ABC_tran"/>
    <property type="match status" value="1"/>
</dbReference>
<dbReference type="GO" id="GO:0016887">
    <property type="term" value="F:ATP hydrolysis activity"/>
    <property type="evidence" value="ECO:0007669"/>
    <property type="project" value="InterPro"/>
</dbReference>
<dbReference type="InterPro" id="IPR003439">
    <property type="entry name" value="ABC_transporter-like_ATP-bd"/>
</dbReference>
<feature type="transmembrane region" description="Helical" evidence="8">
    <location>
        <begin position="12"/>
        <end position="36"/>
    </location>
</feature>